<organism evidence="1 2">
    <name type="scientific">Metabacillus hrfriensis</name>
    <dbReference type="NCBI Taxonomy" id="3048891"/>
    <lineage>
        <taxon>Bacteria</taxon>
        <taxon>Bacillati</taxon>
        <taxon>Bacillota</taxon>
        <taxon>Bacilli</taxon>
        <taxon>Bacillales</taxon>
        <taxon>Bacillaceae</taxon>
        <taxon>Metabacillus</taxon>
    </lineage>
</organism>
<accession>A0ACD4R5M8</accession>
<gene>
    <name evidence="1" type="ORF">QLQ22_13550</name>
</gene>
<dbReference type="Proteomes" id="UP001226091">
    <property type="component" value="Chromosome"/>
</dbReference>
<evidence type="ECO:0000313" key="2">
    <source>
        <dbReference type="Proteomes" id="UP001226091"/>
    </source>
</evidence>
<dbReference type="EMBL" id="CP126116">
    <property type="protein sequence ID" value="WHZ55749.1"/>
    <property type="molecule type" value="Genomic_DNA"/>
</dbReference>
<proteinExistence type="predicted"/>
<keyword evidence="2" id="KW-1185">Reference proteome</keyword>
<evidence type="ECO:0000313" key="1">
    <source>
        <dbReference type="EMBL" id="WHZ55749.1"/>
    </source>
</evidence>
<protein>
    <submittedName>
        <fullName evidence="1">Uncharacterized protein</fullName>
    </submittedName>
</protein>
<sequence>MNPFDHYPKSLKKMVRYIKQDASLEQLNEIKKLIDVSIYKRSLILSKGTERKKECAGG</sequence>
<reference evidence="2" key="1">
    <citation type="journal article" date="2025" name="Aquaculture">
        <title>Assessment of the bioflocculant production and safety properties of Metabacillus hrfriensis sp. nov. based on phenotypic and whole-genome sequencing analysis.</title>
        <authorList>
            <person name="Zhang R."/>
            <person name="Zhao Z."/>
            <person name="Luo L."/>
            <person name="Wang S."/>
            <person name="Guo K."/>
            <person name="Xu W."/>
        </authorList>
    </citation>
    <scope>NUCLEOTIDE SEQUENCE [LARGE SCALE GENOMIC DNA]</scope>
    <source>
        <strain evidence="2">CT-WN-B3</strain>
    </source>
</reference>
<name>A0ACD4R5M8_9BACI</name>